<dbReference type="SMART" id="SM01207">
    <property type="entry name" value="G3P_acyltransf"/>
    <property type="match status" value="1"/>
</dbReference>
<dbReference type="PANTHER" id="PTHR30309">
    <property type="entry name" value="INNER MEMBRANE PROTEIN YGIH"/>
    <property type="match status" value="1"/>
</dbReference>
<dbReference type="InterPro" id="IPR003811">
    <property type="entry name" value="G3P_acylTferase_PlsY"/>
</dbReference>
<sequence length="196" mass="22369">MKIILLFLISFFSGSLMFSYWLGRIKGIDLRNVRDGNPGAFNLWHSAGPLLGFTGIVLDFLKGFLPVFIFYKNGFIDGWEIIPVGIAPLLGHIFSPFLSFKGGKGIDTSFGIWAGISIFKSLTLAIFALIFFLIIKFILRKELSSQNSTLIIIPCFILFTFYTFFFKDMNLIILSILNTGIIIYKHWKDFIFIWAH</sequence>
<evidence type="ECO:0000256" key="2">
    <source>
        <dbReference type="ARBA" id="ARBA00022516"/>
    </source>
</evidence>
<keyword evidence="4 10" id="KW-0812">Transmembrane</keyword>
<evidence type="ECO:0000313" key="11">
    <source>
        <dbReference type="EMBL" id="HGW90980.1"/>
    </source>
</evidence>
<keyword evidence="7 10" id="KW-0472">Membrane</keyword>
<evidence type="ECO:0000256" key="3">
    <source>
        <dbReference type="ARBA" id="ARBA00022679"/>
    </source>
</evidence>
<keyword evidence="3 11" id="KW-0808">Transferase</keyword>
<organism evidence="11">
    <name type="scientific">candidate division WOR-3 bacterium</name>
    <dbReference type="NCBI Taxonomy" id="2052148"/>
    <lineage>
        <taxon>Bacteria</taxon>
        <taxon>Bacteria division WOR-3</taxon>
    </lineage>
</organism>
<evidence type="ECO:0000256" key="4">
    <source>
        <dbReference type="ARBA" id="ARBA00022692"/>
    </source>
</evidence>
<keyword evidence="6" id="KW-0443">Lipid metabolism</keyword>
<evidence type="ECO:0000256" key="1">
    <source>
        <dbReference type="ARBA" id="ARBA00022475"/>
    </source>
</evidence>
<protein>
    <submittedName>
        <fullName evidence="11">Glycerol-3-phosphate acyltransferase</fullName>
    </submittedName>
</protein>
<evidence type="ECO:0000256" key="8">
    <source>
        <dbReference type="ARBA" id="ARBA00023209"/>
    </source>
</evidence>
<feature type="transmembrane region" description="Helical" evidence="10">
    <location>
        <begin position="112"/>
        <end position="135"/>
    </location>
</feature>
<evidence type="ECO:0000256" key="7">
    <source>
        <dbReference type="ARBA" id="ARBA00023136"/>
    </source>
</evidence>
<comment type="caution">
    <text evidence="11">The sequence shown here is derived from an EMBL/GenBank/DDBJ whole genome shotgun (WGS) entry which is preliminary data.</text>
</comment>
<keyword evidence="9" id="KW-1208">Phospholipid metabolism</keyword>
<feature type="transmembrane region" description="Helical" evidence="10">
    <location>
        <begin position="147"/>
        <end position="165"/>
    </location>
</feature>
<evidence type="ECO:0000256" key="10">
    <source>
        <dbReference type="SAM" id="Phobius"/>
    </source>
</evidence>
<dbReference type="AlphaFoldDB" id="A0A7C4YBL7"/>
<dbReference type="EMBL" id="DTHG01000005">
    <property type="protein sequence ID" value="HGW90980.1"/>
    <property type="molecule type" value="Genomic_DNA"/>
</dbReference>
<dbReference type="GO" id="GO:0005886">
    <property type="term" value="C:plasma membrane"/>
    <property type="evidence" value="ECO:0007669"/>
    <property type="project" value="InterPro"/>
</dbReference>
<evidence type="ECO:0000256" key="9">
    <source>
        <dbReference type="ARBA" id="ARBA00023264"/>
    </source>
</evidence>
<keyword evidence="1" id="KW-1003">Cell membrane</keyword>
<keyword evidence="11" id="KW-0012">Acyltransferase</keyword>
<keyword evidence="2" id="KW-0444">Lipid biosynthesis</keyword>
<keyword evidence="8" id="KW-0594">Phospholipid biosynthesis</keyword>
<name>A0A7C4YBL7_UNCW3</name>
<keyword evidence="5 10" id="KW-1133">Transmembrane helix</keyword>
<feature type="transmembrane region" description="Helical" evidence="10">
    <location>
        <begin position="81"/>
        <end position="100"/>
    </location>
</feature>
<dbReference type="GO" id="GO:0008654">
    <property type="term" value="P:phospholipid biosynthetic process"/>
    <property type="evidence" value="ECO:0007669"/>
    <property type="project" value="UniProtKB-KW"/>
</dbReference>
<evidence type="ECO:0000256" key="6">
    <source>
        <dbReference type="ARBA" id="ARBA00023098"/>
    </source>
</evidence>
<feature type="transmembrane region" description="Helical" evidence="10">
    <location>
        <begin position="43"/>
        <end position="69"/>
    </location>
</feature>
<gene>
    <name evidence="11" type="ORF">ENV67_00350</name>
</gene>
<dbReference type="Pfam" id="PF02660">
    <property type="entry name" value="G3P_acyltransf"/>
    <property type="match status" value="1"/>
</dbReference>
<proteinExistence type="predicted"/>
<dbReference type="PANTHER" id="PTHR30309:SF1">
    <property type="entry name" value="GLYCEROL-3-PHOSPHATE ACYLTRANSFERASE 1"/>
    <property type="match status" value="1"/>
</dbReference>
<dbReference type="GO" id="GO:0043772">
    <property type="term" value="F:acyl-phosphate glycerol-3-phosphate acyltransferase activity"/>
    <property type="evidence" value="ECO:0007669"/>
    <property type="project" value="InterPro"/>
</dbReference>
<reference evidence="11" key="1">
    <citation type="journal article" date="2020" name="mSystems">
        <title>Genome- and Community-Level Interaction Insights into Carbon Utilization and Element Cycling Functions of Hydrothermarchaeota in Hydrothermal Sediment.</title>
        <authorList>
            <person name="Zhou Z."/>
            <person name="Liu Y."/>
            <person name="Xu W."/>
            <person name="Pan J."/>
            <person name="Luo Z.H."/>
            <person name="Li M."/>
        </authorList>
    </citation>
    <scope>NUCLEOTIDE SEQUENCE [LARGE SCALE GENOMIC DNA]</scope>
    <source>
        <strain evidence="11">SpSt-780</strain>
    </source>
</reference>
<evidence type="ECO:0000256" key="5">
    <source>
        <dbReference type="ARBA" id="ARBA00022989"/>
    </source>
</evidence>
<accession>A0A7C4YBL7</accession>